<comment type="similarity">
    <text evidence="2">Belongs to the IL-6 superfamily.</text>
</comment>
<name>A0A4X2LMH7_VOMUR</name>
<evidence type="ECO:0000256" key="7">
    <source>
        <dbReference type="ARBA" id="ARBA00023030"/>
    </source>
</evidence>
<dbReference type="GeneTree" id="ENSGT00390000000878"/>
<dbReference type="Proteomes" id="UP000314987">
    <property type="component" value="Unassembled WGS sequence"/>
</dbReference>
<keyword evidence="5" id="KW-0202">Cytokine</keyword>
<evidence type="ECO:0000256" key="11">
    <source>
        <dbReference type="SAM" id="SignalP"/>
    </source>
</evidence>
<dbReference type="Ensembl" id="ENSVURT00010003019.1">
    <property type="protein sequence ID" value="ENSVURP00010002663.1"/>
    <property type="gene ID" value="ENSVURG00010002178.1"/>
</dbReference>
<dbReference type="RefSeq" id="XP_027728164.1">
    <property type="nucleotide sequence ID" value="XM_027872363.1"/>
</dbReference>
<dbReference type="OMA" id="FSKCENS"/>
<dbReference type="STRING" id="29139.ENSVURP00010002663"/>
<dbReference type="InterPro" id="IPR009079">
    <property type="entry name" value="4_helix_cytokine-like_core"/>
</dbReference>
<dbReference type="PANTHER" id="PTHR48494">
    <property type="entry name" value="INTERLEUKIN-6"/>
    <property type="match status" value="1"/>
</dbReference>
<dbReference type="GO" id="GO:0006955">
    <property type="term" value="P:immune response"/>
    <property type="evidence" value="ECO:0007669"/>
    <property type="project" value="InterPro"/>
</dbReference>
<accession>A0A4X2LMH7</accession>
<evidence type="ECO:0000256" key="6">
    <source>
        <dbReference type="ARBA" id="ARBA00022525"/>
    </source>
</evidence>
<evidence type="ECO:0000313" key="14">
    <source>
        <dbReference type="Proteomes" id="UP000314987"/>
    </source>
</evidence>
<keyword evidence="4" id="KW-0011">Acute phase</keyword>
<comment type="subunit">
    <text evidence="10">Component of a hexamer of two molecules each of IL6, IL6R and IL6ST; first binds to IL6R to associate with the signaling subunit IL6ST. Interacts with IL6R (via the N-terminal ectodomain); this interaction may be affected by IL6R-binding with SORL1, hence decreasing IL6 cis signaling. Interacts with SORL1 (via the N-terminal ectodomain); this interaction leads to IL6 internalization and lysosomal degradation. May form a trimeric complex with the soluble SORL1 ectodomain and soluble IL6R receptor; this interaction might stabilize circulating IL6, hence promoting IL6 trans signaling.</text>
</comment>
<dbReference type="GO" id="GO:0051240">
    <property type="term" value="P:positive regulation of multicellular organismal process"/>
    <property type="evidence" value="ECO:0007669"/>
    <property type="project" value="UniProtKB-ARBA"/>
</dbReference>
<dbReference type="AlphaFoldDB" id="A0A4X2LMH7"/>
<evidence type="ECO:0000256" key="9">
    <source>
        <dbReference type="ARBA" id="ARBA00023441"/>
    </source>
</evidence>
<comment type="function">
    <text evidence="9">Cytokine with a wide variety of biological functions in immunity, tissue regeneration, and metabolism. Binds to IL6R, then the complex associates to the signaling subunit IL6ST/gp130 to trigger the intracellular IL6-signaling pathway. The interaction with the membrane-bound IL6R and IL6ST stimulates 'classic signaling', whereas the binding of IL6 and soluble IL6R to IL6ST stimulates 'trans-signaling'. Alternatively, 'cluster signaling' occurs when membrane-bound IL6:IL6R complexes on transmitter cells activate IL6ST receptors on neighboring receiver cells.</text>
</comment>
<comment type="subcellular location">
    <subcellularLocation>
        <location evidence="1">Secreted</location>
    </subcellularLocation>
</comment>
<evidence type="ECO:0000256" key="3">
    <source>
        <dbReference type="ARBA" id="ARBA00019464"/>
    </source>
</evidence>
<dbReference type="InterPro" id="IPR030473">
    <property type="entry name" value="IL6/GCSF/MGF_CS"/>
</dbReference>
<evidence type="ECO:0000256" key="1">
    <source>
        <dbReference type="ARBA" id="ARBA00004613"/>
    </source>
</evidence>
<protein>
    <recommendedName>
        <fullName evidence="3">Interleukin-6</fullName>
    </recommendedName>
</protein>
<reference evidence="14" key="1">
    <citation type="submission" date="2018-12" db="EMBL/GenBank/DDBJ databases">
        <authorList>
            <person name="Yazar S."/>
        </authorList>
    </citation>
    <scope>NUCLEOTIDE SEQUENCE [LARGE SCALE GENOMIC DNA]</scope>
</reference>
<evidence type="ECO:0000313" key="12">
    <source>
        <dbReference type="Ensembl" id="ENSVURP00010002663.1"/>
    </source>
</evidence>
<dbReference type="PROSITE" id="PS00254">
    <property type="entry name" value="INTERLEUKIN_6"/>
    <property type="match status" value="1"/>
</dbReference>
<dbReference type="GO" id="GO:0005125">
    <property type="term" value="F:cytokine activity"/>
    <property type="evidence" value="ECO:0007669"/>
    <property type="project" value="UniProtKB-KW"/>
</dbReference>
<dbReference type="GeneID" id="114050566"/>
<keyword evidence="6" id="KW-0964">Secreted</keyword>
<dbReference type="GO" id="GO:0008083">
    <property type="term" value="F:growth factor activity"/>
    <property type="evidence" value="ECO:0007669"/>
    <property type="project" value="UniProtKB-KW"/>
</dbReference>
<dbReference type="PANTHER" id="PTHR48494:SF1">
    <property type="entry name" value="INTERLEUKIN-6"/>
    <property type="match status" value="1"/>
</dbReference>
<dbReference type="PRINTS" id="PR00434">
    <property type="entry name" value="INTERLEUKIN6"/>
</dbReference>
<evidence type="ECO:0000256" key="4">
    <source>
        <dbReference type="ARBA" id="ARBA00022486"/>
    </source>
</evidence>
<evidence type="ECO:0000256" key="2">
    <source>
        <dbReference type="ARBA" id="ARBA00007432"/>
    </source>
</evidence>
<dbReference type="OrthoDB" id="8943569at2759"/>
<dbReference type="Ensembl" id="ENSVURT00010030051.1">
    <property type="protein sequence ID" value="ENSVURP00010026384.1"/>
    <property type="gene ID" value="ENSVURG00010020191.1"/>
</dbReference>
<dbReference type="GO" id="GO:0005138">
    <property type="term" value="F:interleukin-6 receptor binding"/>
    <property type="evidence" value="ECO:0007669"/>
    <property type="project" value="InterPro"/>
</dbReference>
<feature type="chain" id="PRO_5044616134" description="Interleukin-6" evidence="11">
    <location>
        <begin position="27"/>
        <end position="215"/>
    </location>
</feature>
<dbReference type="GO" id="GO:0005896">
    <property type="term" value="C:interleukin-6 receptor complex"/>
    <property type="evidence" value="ECO:0007669"/>
    <property type="project" value="TreeGrafter"/>
</dbReference>
<keyword evidence="14" id="KW-1185">Reference proteome</keyword>
<dbReference type="Gene3D" id="1.20.1250.10">
    <property type="match status" value="1"/>
</dbReference>
<dbReference type="InterPro" id="IPR030474">
    <property type="entry name" value="IL-6/GCSF/MGF"/>
</dbReference>
<evidence type="ECO:0000256" key="5">
    <source>
        <dbReference type="ARBA" id="ARBA00022514"/>
    </source>
</evidence>
<dbReference type="GO" id="GO:0046427">
    <property type="term" value="P:positive regulation of receptor signaling pathway via JAK-STAT"/>
    <property type="evidence" value="ECO:0007669"/>
    <property type="project" value="TreeGrafter"/>
</dbReference>
<dbReference type="InterPro" id="IPR003574">
    <property type="entry name" value="IL-6-like"/>
</dbReference>
<keyword evidence="7" id="KW-0339">Growth factor</keyword>
<evidence type="ECO:0000256" key="10">
    <source>
        <dbReference type="ARBA" id="ARBA00023468"/>
    </source>
</evidence>
<dbReference type="PRINTS" id="PR00433">
    <property type="entry name" value="IL6GCSFMGF"/>
</dbReference>
<reference evidence="13" key="2">
    <citation type="submission" date="2025-05" db="UniProtKB">
        <authorList>
            <consortium name="Ensembl"/>
        </authorList>
    </citation>
    <scope>IDENTIFICATION</scope>
</reference>
<dbReference type="GO" id="GO:0030154">
    <property type="term" value="P:cell differentiation"/>
    <property type="evidence" value="ECO:0007669"/>
    <property type="project" value="InterPro"/>
</dbReference>
<keyword evidence="8" id="KW-1015">Disulfide bond</keyword>
<keyword evidence="11" id="KW-0732">Signal</keyword>
<organism evidence="13 14">
    <name type="scientific">Vombatus ursinus</name>
    <name type="common">Common wombat</name>
    <dbReference type="NCBI Taxonomy" id="29139"/>
    <lineage>
        <taxon>Eukaryota</taxon>
        <taxon>Metazoa</taxon>
        <taxon>Chordata</taxon>
        <taxon>Craniata</taxon>
        <taxon>Vertebrata</taxon>
        <taxon>Euteleostomi</taxon>
        <taxon>Mammalia</taxon>
        <taxon>Metatheria</taxon>
        <taxon>Diprotodontia</taxon>
        <taxon>Vombatidae</taxon>
        <taxon>Vombatus</taxon>
    </lineage>
</organism>
<dbReference type="Pfam" id="PF00489">
    <property type="entry name" value="IL6"/>
    <property type="match status" value="1"/>
</dbReference>
<proteinExistence type="inferred from homology"/>
<dbReference type="GO" id="GO:0006953">
    <property type="term" value="P:acute-phase response"/>
    <property type="evidence" value="ECO:0007669"/>
    <property type="project" value="UniProtKB-KW"/>
</dbReference>
<dbReference type="SMART" id="SM00126">
    <property type="entry name" value="IL6"/>
    <property type="match status" value="1"/>
</dbReference>
<evidence type="ECO:0000256" key="8">
    <source>
        <dbReference type="ARBA" id="ARBA00023157"/>
    </source>
</evidence>
<sequence>MNPLLQITGSLRPLAFILMLLMATAALPIPDSLGDGSPGDEVLRKSSSNPDLEFAKHLHTTASDLKNKMCQTLNLCDDSNEALAENNLNLPNITERDGCLITGFNEEMCLLRIISGLQEFDTYLQYLEIEMKDNKFQYLRMGTVQLVHKLKPSIKKADAVPTLDPIASKNLLYELQSLKTWSKNVALRLILWHYTRFMEGTIRVVRFLHTRSIAA</sequence>
<evidence type="ECO:0000313" key="13">
    <source>
        <dbReference type="Ensembl" id="ENSVURP00010026384.1"/>
    </source>
</evidence>
<feature type="signal peptide" evidence="11">
    <location>
        <begin position="1"/>
        <end position="26"/>
    </location>
</feature>
<dbReference type="SUPFAM" id="SSF47266">
    <property type="entry name" value="4-helical cytokines"/>
    <property type="match status" value="1"/>
</dbReference>
<dbReference type="GO" id="GO:0005615">
    <property type="term" value="C:extracellular space"/>
    <property type="evidence" value="ECO:0007669"/>
    <property type="project" value="UniProtKB-KW"/>
</dbReference>
<gene>
    <name evidence="13" type="primary">LOC114050566</name>
    <name evidence="12" type="synonym">LOC114050571</name>
</gene>